<accession>A0A2T0VFE8</accession>
<proteinExistence type="predicted"/>
<evidence type="ECO:0000313" key="4">
    <source>
        <dbReference type="Proteomes" id="UP000237983"/>
    </source>
</evidence>
<dbReference type="EMBL" id="PVTL01000003">
    <property type="protein sequence ID" value="PRY68923.1"/>
    <property type="molecule type" value="Genomic_DNA"/>
</dbReference>
<keyword evidence="2" id="KW-0732">Signal</keyword>
<evidence type="ECO:0000313" key="3">
    <source>
        <dbReference type="EMBL" id="PRY68923.1"/>
    </source>
</evidence>
<feature type="compositionally biased region" description="Basic and acidic residues" evidence="1">
    <location>
        <begin position="34"/>
        <end position="44"/>
    </location>
</feature>
<feature type="region of interest" description="Disordered" evidence="1">
    <location>
        <begin position="25"/>
        <end position="44"/>
    </location>
</feature>
<name>A0A2T0VFE8_9MICO</name>
<protein>
    <submittedName>
        <fullName evidence="3">Uncharacterized protein</fullName>
    </submittedName>
</protein>
<dbReference type="Proteomes" id="UP000237983">
    <property type="component" value="Unassembled WGS sequence"/>
</dbReference>
<evidence type="ECO:0000256" key="2">
    <source>
        <dbReference type="SAM" id="SignalP"/>
    </source>
</evidence>
<organism evidence="3 4">
    <name type="scientific">Glaciihabitans tibetensis</name>
    <dbReference type="NCBI Taxonomy" id="1266600"/>
    <lineage>
        <taxon>Bacteria</taxon>
        <taxon>Bacillati</taxon>
        <taxon>Actinomycetota</taxon>
        <taxon>Actinomycetes</taxon>
        <taxon>Micrococcales</taxon>
        <taxon>Microbacteriaceae</taxon>
        <taxon>Glaciihabitans</taxon>
    </lineage>
</organism>
<feature type="signal peptide" evidence="2">
    <location>
        <begin position="1"/>
        <end position="19"/>
    </location>
</feature>
<comment type="caution">
    <text evidence="3">The sequence shown here is derived from an EMBL/GenBank/DDBJ whole genome shotgun (WGS) entry which is preliminary data.</text>
</comment>
<sequence length="44" mass="4844">MFLLVPLSALSLWAIVASARSVFTDGHRASPTRGPDEGFDHRFN</sequence>
<gene>
    <name evidence="3" type="ORF">B0I08_103128</name>
</gene>
<reference evidence="3 4" key="1">
    <citation type="submission" date="2018-03" db="EMBL/GenBank/DDBJ databases">
        <title>Genomic Encyclopedia of Type Strains, Phase III (KMG-III): the genomes of soil and plant-associated and newly described type strains.</title>
        <authorList>
            <person name="Whitman W."/>
        </authorList>
    </citation>
    <scope>NUCLEOTIDE SEQUENCE [LARGE SCALE GENOMIC DNA]</scope>
    <source>
        <strain evidence="3 4">CGMCC 1.12484</strain>
    </source>
</reference>
<evidence type="ECO:0000256" key="1">
    <source>
        <dbReference type="SAM" id="MobiDB-lite"/>
    </source>
</evidence>
<dbReference type="AlphaFoldDB" id="A0A2T0VFE8"/>
<feature type="chain" id="PRO_5015525969" evidence="2">
    <location>
        <begin position="20"/>
        <end position="44"/>
    </location>
</feature>
<keyword evidence="4" id="KW-1185">Reference proteome</keyword>